<feature type="chain" id="PRO_5023104938" evidence="2">
    <location>
        <begin position="23"/>
        <end position="383"/>
    </location>
</feature>
<reference evidence="3 4" key="2">
    <citation type="submission" date="2019-09" db="EMBL/GenBank/DDBJ databases">
        <authorList>
            <person name="Jin C."/>
        </authorList>
    </citation>
    <scope>NUCLEOTIDE SEQUENCE [LARGE SCALE GENOMIC DNA]</scope>
    <source>
        <strain evidence="3 4">BN140002</strain>
    </source>
</reference>
<dbReference type="SUPFAM" id="SSF53474">
    <property type="entry name" value="alpha/beta-Hydrolases"/>
    <property type="match status" value="1"/>
</dbReference>
<gene>
    <name evidence="3" type="ORF">F0L46_04580</name>
</gene>
<dbReference type="Proteomes" id="UP000323142">
    <property type="component" value="Unassembled WGS sequence"/>
</dbReference>
<comment type="caution">
    <text evidence="3">The sequence shown here is derived from an EMBL/GenBank/DDBJ whole genome shotgun (WGS) entry which is preliminary data.</text>
</comment>
<feature type="signal peptide" evidence="2">
    <location>
        <begin position="1"/>
        <end position="22"/>
    </location>
</feature>
<feature type="region of interest" description="Disordered" evidence="1">
    <location>
        <begin position="358"/>
        <end position="383"/>
    </location>
</feature>
<evidence type="ECO:0000256" key="2">
    <source>
        <dbReference type="SAM" id="SignalP"/>
    </source>
</evidence>
<dbReference type="EMBL" id="VUOA01000009">
    <property type="protein sequence ID" value="KAA2241078.1"/>
    <property type="molecule type" value="Genomic_DNA"/>
</dbReference>
<accession>A0A5B2VQY3</accession>
<dbReference type="PANTHER" id="PTHR33428:SF14">
    <property type="entry name" value="CARBOXYLESTERASE TYPE B DOMAIN-CONTAINING PROTEIN"/>
    <property type="match status" value="1"/>
</dbReference>
<keyword evidence="2" id="KW-0732">Signal</keyword>
<feature type="compositionally biased region" description="Low complexity" evidence="1">
    <location>
        <begin position="371"/>
        <end position="383"/>
    </location>
</feature>
<dbReference type="GO" id="GO:0016787">
    <property type="term" value="F:hydrolase activity"/>
    <property type="evidence" value="ECO:0007669"/>
    <property type="project" value="UniProtKB-KW"/>
</dbReference>
<keyword evidence="3" id="KW-0378">Hydrolase</keyword>
<organism evidence="3 4">
    <name type="scientific">Salinarimonas soli</name>
    <dbReference type="NCBI Taxonomy" id="1638099"/>
    <lineage>
        <taxon>Bacteria</taxon>
        <taxon>Pseudomonadati</taxon>
        <taxon>Pseudomonadota</taxon>
        <taxon>Alphaproteobacteria</taxon>
        <taxon>Hyphomicrobiales</taxon>
        <taxon>Salinarimonadaceae</taxon>
        <taxon>Salinarimonas</taxon>
    </lineage>
</organism>
<dbReference type="OrthoDB" id="7988755at2"/>
<dbReference type="Pfam" id="PF07224">
    <property type="entry name" value="Chlorophyllase"/>
    <property type="match status" value="1"/>
</dbReference>
<evidence type="ECO:0000256" key="1">
    <source>
        <dbReference type="SAM" id="MobiDB-lite"/>
    </source>
</evidence>
<dbReference type="Gene3D" id="3.40.50.1820">
    <property type="entry name" value="alpha/beta hydrolase"/>
    <property type="match status" value="1"/>
</dbReference>
<proteinExistence type="predicted"/>
<dbReference type="RefSeq" id="WP_149815859.1">
    <property type="nucleotide sequence ID" value="NZ_VUOA01000009.1"/>
</dbReference>
<dbReference type="PANTHER" id="PTHR33428">
    <property type="entry name" value="CHLOROPHYLLASE-2, CHLOROPLASTIC"/>
    <property type="match status" value="1"/>
</dbReference>
<evidence type="ECO:0000313" key="3">
    <source>
        <dbReference type="EMBL" id="KAA2241078.1"/>
    </source>
</evidence>
<sequence>MRRTIFIALALTAILAAPPAFAAKPPDQAQSGPGGTDYVTKDVAKRALGRASAPIYVFHPAEAAAEPRPVIVFLHAWGANNPAIYGGWIEHLARKGNLVLFPRYQDVNRTRPADATANAVQMTKEAFAALASDANARPDLERVVYMGHLAGAAVAANLAAAAPETQGLPRPKLYFGLMPGGIASDAKERGIMLEALDKIDDALMVTMIGDRDHIPSDRAARRIHRGASGVALERKAFLRILSDDHGFPPVSATLASPGSYNAAYDGTKLQAPPDPPRDPKGQRWKWSADMALTGPQTVISQQLASNATDVLDYNGFWKTLDLAMQTAFANGDGMTLRRIPALFEMGRWSDGWPVRRITADNLKPEPPAASRPPSAAAAPAGKR</sequence>
<keyword evidence="4" id="KW-1185">Reference proteome</keyword>
<dbReference type="AlphaFoldDB" id="A0A5B2VQY3"/>
<dbReference type="InterPro" id="IPR029058">
    <property type="entry name" value="AB_hydrolase_fold"/>
</dbReference>
<dbReference type="InterPro" id="IPR017395">
    <property type="entry name" value="Chlorophyllase-like"/>
</dbReference>
<reference evidence="3 4" key="1">
    <citation type="submission" date="2019-09" db="EMBL/GenBank/DDBJ databases">
        <title>Salinarimonas rosea gen. nov., sp. nov., a new member of the a-2 subgroup of the Proteobacteria.</title>
        <authorList>
            <person name="Liu J."/>
        </authorList>
    </citation>
    <scope>NUCLEOTIDE SEQUENCE [LARGE SCALE GENOMIC DNA]</scope>
    <source>
        <strain evidence="3 4">BN140002</strain>
    </source>
</reference>
<evidence type="ECO:0000313" key="4">
    <source>
        <dbReference type="Proteomes" id="UP000323142"/>
    </source>
</evidence>
<protein>
    <submittedName>
        <fullName evidence="3">Alpha/beta hydrolase</fullName>
    </submittedName>
</protein>
<name>A0A5B2VQY3_9HYPH</name>